<dbReference type="RefSeq" id="WP_377683641.1">
    <property type="nucleotide sequence ID" value="NZ_JBHMDZ010000002.1"/>
</dbReference>
<name>A0ABT8D8F6_9RHOB</name>
<proteinExistence type="predicted"/>
<protein>
    <submittedName>
        <fullName evidence="1">Uncharacterized protein</fullName>
    </submittedName>
</protein>
<gene>
    <name evidence="1" type="ORF">QWZ10_10525</name>
</gene>
<accession>A0ABT8D8F6</accession>
<evidence type="ECO:0000313" key="2">
    <source>
        <dbReference type="Proteomes" id="UP001243846"/>
    </source>
</evidence>
<keyword evidence="2" id="KW-1185">Reference proteome</keyword>
<sequence>MGAREDLLAIPDEVLRNGSIAQAVLVHMDFRETPKRWWGGFGDMQTGGHLWEGVGDLIAISEISTAYQVSAEAVTFTVAATPEMLALALAAKARVRDRAVTVYSQLFAVEDVALPEGGTVQRGQPIGSPMALFSGTMQRMPWSAEGPTSRTVQVEAEGLFFRRNMAPRGRWTDTDQRARFGNDRGFERIPLYVGGYETRWR</sequence>
<organism evidence="1 2">
    <name type="scientific">Paracoccus cavernae</name>
    <dbReference type="NCBI Taxonomy" id="1571207"/>
    <lineage>
        <taxon>Bacteria</taxon>
        <taxon>Pseudomonadati</taxon>
        <taxon>Pseudomonadota</taxon>
        <taxon>Alphaproteobacteria</taxon>
        <taxon>Rhodobacterales</taxon>
        <taxon>Paracoccaceae</taxon>
        <taxon>Paracoccus</taxon>
    </lineage>
</organism>
<reference evidence="2" key="1">
    <citation type="journal article" date="2019" name="Int. J. Syst. Evol. Microbiol.">
        <title>The Global Catalogue of Microorganisms (GCM) 10K type strain sequencing project: providing services to taxonomists for standard genome sequencing and annotation.</title>
        <authorList>
            <consortium name="The Broad Institute Genomics Platform"/>
            <consortium name="The Broad Institute Genome Sequencing Center for Infectious Disease"/>
            <person name="Wu L."/>
            <person name="Ma J."/>
        </authorList>
    </citation>
    <scope>NUCLEOTIDE SEQUENCE [LARGE SCALE GENOMIC DNA]</scope>
    <source>
        <strain evidence="2">CECT 8482</strain>
    </source>
</reference>
<evidence type="ECO:0000313" key="1">
    <source>
        <dbReference type="EMBL" id="MDN3712122.1"/>
    </source>
</evidence>
<dbReference type="EMBL" id="JAUFRC010000001">
    <property type="protein sequence ID" value="MDN3712122.1"/>
    <property type="molecule type" value="Genomic_DNA"/>
</dbReference>
<dbReference type="Proteomes" id="UP001243846">
    <property type="component" value="Unassembled WGS sequence"/>
</dbReference>
<comment type="caution">
    <text evidence="1">The sequence shown here is derived from an EMBL/GenBank/DDBJ whole genome shotgun (WGS) entry which is preliminary data.</text>
</comment>